<dbReference type="OrthoDB" id="417550at2759"/>
<dbReference type="STRING" id="88036.D8RBV6"/>
<name>D8RBV6_SELML</name>
<dbReference type="FunFam" id="3.90.180.10:FF:000007">
    <property type="entry name" value="Alcohol dehydrogenase 6"/>
    <property type="match status" value="1"/>
</dbReference>
<dbReference type="PANTHER" id="PTHR43880">
    <property type="entry name" value="ALCOHOL DEHYDROGENASE"/>
    <property type="match status" value="1"/>
</dbReference>
<protein>
    <recommendedName>
        <fullName evidence="12">Enoyl reductase (ER) domain-containing protein</fullName>
    </recommendedName>
</protein>
<keyword evidence="4 7" id="KW-0862">Zinc</keyword>
<dbReference type="InterPro" id="IPR013149">
    <property type="entry name" value="ADH-like_C"/>
</dbReference>
<comment type="similarity">
    <text evidence="2">Belongs to the zinc-containing alcohol dehydrogenase family. Class-III subfamily.</text>
</comment>
<feature type="domain" description="Alcohol dehydrogenase-like C-terminal" evidence="8">
    <location>
        <begin position="214"/>
        <end position="344"/>
    </location>
</feature>
<evidence type="ECO:0000259" key="8">
    <source>
        <dbReference type="Pfam" id="PF00107"/>
    </source>
</evidence>
<dbReference type="GO" id="GO:0005829">
    <property type="term" value="C:cytosol"/>
    <property type="evidence" value="ECO:0000318"/>
    <property type="project" value="GO_Central"/>
</dbReference>
<comment type="cofactor">
    <cofactor evidence="1 7">
        <name>Zn(2+)</name>
        <dbReference type="ChEBI" id="CHEBI:29105"/>
    </cofactor>
</comment>
<dbReference type="InParanoid" id="D8RBV6"/>
<dbReference type="Gramene" id="EFJ30852">
    <property type="protein sequence ID" value="EFJ30852"/>
    <property type="gene ID" value="SELMODRAFT_145705"/>
</dbReference>
<reference evidence="10 11" key="1">
    <citation type="journal article" date="2011" name="Science">
        <title>The Selaginella genome identifies genetic changes associated with the evolution of vascular plants.</title>
        <authorList>
            <person name="Banks J.A."/>
            <person name="Nishiyama T."/>
            <person name="Hasebe M."/>
            <person name="Bowman J.L."/>
            <person name="Gribskov M."/>
            <person name="dePamphilis C."/>
            <person name="Albert V.A."/>
            <person name="Aono N."/>
            <person name="Aoyama T."/>
            <person name="Ambrose B.A."/>
            <person name="Ashton N.W."/>
            <person name="Axtell M.J."/>
            <person name="Barker E."/>
            <person name="Barker M.S."/>
            <person name="Bennetzen J.L."/>
            <person name="Bonawitz N.D."/>
            <person name="Chapple C."/>
            <person name="Cheng C."/>
            <person name="Correa L.G."/>
            <person name="Dacre M."/>
            <person name="DeBarry J."/>
            <person name="Dreyer I."/>
            <person name="Elias M."/>
            <person name="Engstrom E.M."/>
            <person name="Estelle M."/>
            <person name="Feng L."/>
            <person name="Finet C."/>
            <person name="Floyd S.K."/>
            <person name="Frommer W.B."/>
            <person name="Fujita T."/>
            <person name="Gramzow L."/>
            <person name="Gutensohn M."/>
            <person name="Harholt J."/>
            <person name="Hattori M."/>
            <person name="Heyl A."/>
            <person name="Hirai T."/>
            <person name="Hiwatashi Y."/>
            <person name="Ishikawa M."/>
            <person name="Iwata M."/>
            <person name="Karol K.G."/>
            <person name="Koehler B."/>
            <person name="Kolukisaoglu U."/>
            <person name="Kubo M."/>
            <person name="Kurata T."/>
            <person name="Lalonde S."/>
            <person name="Li K."/>
            <person name="Li Y."/>
            <person name="Litt A."/>
            <person name="Lyons E."/>
            <person name="Manning G."/>
            <person name="Maruyama T."/>
            <person name="Michael T.P."/>
            <person name="Mikami K."/>
            <person name="Miyazaki S."/>
            <person name="Morinaga S."/>
            <person name="Murata T."/>
            <person name="Mueller-Roeber B."/>
            <person name="Nelson D.R."/>
            <person name="Obara M."/>
            <person name="Oguri Y."/>
            <person name="Olmstead R.G."/>
            <person name="Onodera N."/>
            <person name="Petersen B.L."/>
            <person name="Pils B."/>
            <person name="Prigge M."/>
            <person name="Rensing S.A."/>
            <person name="Riano-Pachon D.M."/>
            <person name="Roberts A.W."/>
            <person name="Sato Y."/>
            <person name="Scheller H.V."/>
            <person name="Schulz B."/>
            <person name="Schulz C."/>
            <person name="Shakirov E.V."/>
            <person name="Shibagaki N."/>
            <person name="Shinohara N."/>
            <person name="Shippen D.E."/>
            <person name="Soerensen I."/>
            <person name="Sotooka R."/>
            <person name="Sugimoto N."/>
            <person name="Sugita M."/>
            <person name="Sumikawa N."/>
            <person name="Tanurdzic M."/>
            <person name="Theissen G."/>
            <person name="Ulvskov P."/>
            <person name="Wakazuki S."/>
            <person name="Weng J.K."/>
            <person name="Willats W.W."/>
            <person name="Wipf D."/>
            <person name="Wolf P.G."/>
            <person name="Yang L."/>
            <person name="Zimmer A.D."/>
            <person name="Zhu Q."/>
            <person name="Mitros T."/>
            <person name="Hellsten U."/>
            <person name="Loque D."/>
            <person name="Otillar R."/>
            <person name="Salamov A."/>
            <person name="Schmutz J."/>
            <person name="Shapiro H."/>
            <person name="Lindquist E."/>
            <person name="Lucas S."/>
            <person name="Rokhsar D."/>
            <person name="Grigoriev I.V."/>
        </authorList>
    </citation>
    <scope>NUCLEOTIDE SEQUENCE [LARGE SCALE GENOMIC DNA]</scope>
</reference>
<dbReference type="Proteomes" id="UP000001514">
    <property type="component" value="Unassembled WGS sequence"/>
</dbReference>
<evidence type="ECO:0000256" key="1">
    <source>
        <dbReference type="ARBA" id="ARBA00001947"/>
    </source>
</evidence>
<dbReference type="OMA" id="YIFAVEP"/>
<dbReference type="GO" id="GO:0046294">
    <property type="term" value="P:formaldehyde catabolic process"/>
    <property type="evidence" value="ECO:0000318"/>
    <property type="project" value="GO_Central"/>
</dbReference>
<dbReference type="GO" id="GO:0008270">
    <property type="term" value="F:zinc ion binding"/>
    <property type="evidence" value="ECO:0000318"/>
    <property type="project" value="GO_Central"/>
</dbReference>
<proteinExistence type="inferred from homology"/>
<evidence type="ECO:0000256" key="4">
    <source>
        <dbReference type="ARBA" id="ARBA00022833"/>
    </source>
</evidence>
<accession>D8RBV6</accession>
<evidence type="ECO:0000313" key="11">
    <source>
        <dbReference type="Proteomes" id="UP000001514"/>
    </source>
</evidence>
<dbReference type="EMBL" id="GL377575">
    <property type="protein sequence ID" value="EFJ30852.1"/>
    <property type="molecule type" value="Genomic_DNA"/>
</dbReference>
<sequence>MAAEAAIAATAGEVITCNAAVAYEAGAPMIVDKICVAPPKPSEVRLKITHTSLCRTDLTFWRAIGQKKVFPRIFGHEAAGIVESVGKEVTGVKPGDHVVPLFTGECQECRYCRSGKTNLCQKFKVDTDRGVLASDGTSRFSTKDGKPIYHFLGTSTFSEYTVVDQACVAKIDKAAPLDKVCLLSCGMTTGLGASINTAKVEKGSTVAIFGLGTIGFAAAQGAKIAGASRIIGIDVLPEKLALGKKFGLTDTVNPKEHDKPIQEVIKEMTDGGVDYAIECVGNVKLIEAAVESVHEGWGKAVVAGLDDNTKFVSVHPGNFLYGRLLTGTFFGDYKGRSQMNDLVEMYMKKELNLDDFITHNLPFHKINEAFQLLIEGKCLRCVLHMEHDH</sequence>
<evidence type="ECO:0008006" key="12">
    <source>
        <dbReference type="Google" id="ProtNLM"/>
    </source>
</evidence>
<dbReference type="Gene3D" id="3.40.50.720">
    <property type="entry name" value="NAD(P)-binding Rossmann-like Domain"/>
    <property type="match status" value="1"/>
</dbReference>
<evidence type="ECO:0000256" key="2">
    <source>
        <dbReference type="ARBA" id="ARBA00010902"/>
    </source>
</evidence>
<dbReference type="SUPFAM" id="SSF51735">
    <property type="entry name" value="NAD(P)-binding Rossmann-fold domains"/>
    <property type="match status" value="1"/>
</dbReference>
<dbReference type="PROSITE" id="PS00059">
    <property type="entry name" value="ADH_ZINC"/>
    <property type="match status" value="1"/>
</dbReference>
<keyword evidence="5" id="KW-0560">Oxidoreductase</keyword>
<dbReference type="PANTHER" id="PTHR43880:SF12">
    <property type="entry name" value="ALCOHOL DEHYDROGENASE CLASS-3"/>
    <property type="match status" value="1"/>
</dbReference>
<evidence type="ECO:0000256" key="5">
    <source>
        <dbReference type="ARBA" id="ARBA00023002"/>
    </source>
</evidence>
<evidence type="ECO:0000259" key="9">
    <source>
        <dbReference type="Pfam" id="PF08240"/>
    </source>
</evidence>
<organism evidence="11">
    <name type="scientific">Selaginella moellendorffii</name>
    <name type="common">Spikemoss</name>
    <dbReference type="NCBI Taxonomy" id="88036"/>
    <lineage>
        <taxon>Eukaryota</taxon>
        <taxon>Viridiplantae</taxon>
        <taxon>Streptophyta</taxon>
        <taxon>Embryophyta</taxon>
        <taxon>Tracheophyta</taxon>
        <taxon>Lycopodiopsida</taxon>
        <taxon>Selaginellales</taxon>
        <taxon>Selaginellaceae</taxon>
        <taxon>Selaginella</taxon>
    </lineage>
</organism>
<dbReference type="InterPro" id="IPR036291">
    <property type="entry name" value="NAD(P)-bd_dom_sf"/>
</dbReference>
<dbReference type="KEGG" id="smo:SELMODRAFT_145705"/>
<dbReference type="CDD" id="cd08301">
    <property type="entry name" value="alcohol_DH_plants"/>
    <property type="match status" value="1"/>
</dbReference>
<dbReference type="Pfam" id="PF00107">
    <property type="entry name" value="ADH_zinc_N"/>
    <property type="match status" value="1"/>
</dbReference>
<dbReference type="InterPro" id="IPR002328">
    <property type="entry name" value="ADH_Zn_CS"/>
</dbReference>
<dbReference type="InterPro" id="IPR013154">
    <property type="entry name" value="ADH-like_N"/>
</dbReference>
<keyword evidence="6" id="KW-0520">NAD</keyword>
<dbReference type="AlphaFoldDB" id="D8RBV6"/>
<evidence type="ECO:0000313" key="10">
    <source>
        <dbReference type="EMBL" id="EFJ30852.1"/>
    </source>
</evidence>
<dbReference type="GO" id="GO:0004022">
    <property type="term" value="F:alcohol dehydrogenase (NAD+) activity"/>
    <property type="evidence" value="ECO:0000318"/>
    <property type="project" value="GO_Central"/>
</dbReference>
<dbReference type="Pfam" id="PF08240">
    <property type="entry name" value="ADH_N"/>
    <property type="match status" value="1"/>
</dbReference>
<keyword evidence="11" id="KW-1185">Reference proteome</keyword>
<keyword evidence="3 7" id="KW-0479">Metal-binding</keyword>
<dbReference type="GO" id="GO:0051903">
    <property type="term" value="F:S-(hydroxymethyl)glutathione dehydrogenase [NAD(P)+] activity"/>
    <property type="evidence" value="ECO:0000318"/>
    <property type="project" value="GO_Central"/>
</dbReference>
<dbReference type="InterPro" id="IPR011032">
    <property type="entry name" value="GroES-like_sf"/>
</dbReference>
<feature type="domain" description="Alcohol dehydrogenase-like N-terminal" evidence="9">
    <location>
        <begin position="41"/>
        <end position="172"/>
    </location>
</feature>
<dbReference type="SUPFAM" id="SSF50129">
    <property type="entry name" value="GroES-like"/>
    <property type="match status" value="1"/>
</dbReference>
<dbReference type="eggNOG" id="KOG0022">
    <property type="taxonomic scope" value="Eukaryota"/>
</dbReference>
<dbReference type="FunFam" id="3.40.50.720:FF:000003">
    <property type="entry name" value="S-(hydroxymethyl)glutathione dehydrogenase"/>
    <property type="match status" value="1"/>
</dbReference>
<dbReference type="Gene3D" id="3.90.180.10">
    <property type="entry name" value="Medium-chain alcohol dehydrogenases, catalytic domain"/>
    <property type="match status" value="1"/>
</dbReference>
<dbReference type="HOGENOM" id="CLU_026673_14_0_1"/>
<dbReference type="FunCoup" id="D8RBV6">
    <property type="interactions" value="167"/>
</dbReference>
<gene>
    <name evidence="10" type="ORF">SELMODRAFT_145705</name>
</gene>
<evidence type="ECO:0000256" key="7">
    <source>
        <dbReference type="RuleBase" id="RU361277"/>
    </source>
</evidence>
<evidence type="ECO:0000256" key="3">
    <source>
        <dbReference type="ARBA" id="ARBA00022723"/>
    </source>
</evidence>
<evidence type="ECO:0000256" key="6">
    <source>
        <dbReference type="ARBA" id="ARBA00023027"/>
    </source>
</evidence>